<evidence type="ECO:0000256" key="1">
    <source>
        <dbReference type="ARBA" id="ARBA00009219"/>
    </source>
</evidence>
<dbReference type="InterPro" id="IPR002225">
    <property type="entry name" value="3Beta_OHSteriod_DH/Estase"/>
</dbReference>
<dbReference type="Gene3D" id="3.40.50.720">
    <property type="entry name" value="NAD(P)-binding Rossmann-like Domain"/>
    <property type="match status" value="1"/>
</dbReference>
<comment type="similarity">
    <text evidence="1">Belongs to the 3-beta-HSD family.</text>
</comment>
<dbReference type="PANTHER" id="PTHR43245:SF51">
    <property type="entry name" value="SHORT CHAIN DEHYDROGENASE_REDUCTASE FAMILY 42E, MEMBER 2"/>
    <property type="match status" value="1"/>
</dbReference>
<sequence>MSFAIAHPSLLSHSLISLTHTMPEKYLVIGGNGFLGRHVVEQIRLRKDGSSIAVFDMVKPADGPADVKYYTGDLRKFDDVVAALDGITAVIHTASPPHVNSSNPPRDLYFSINVDGTKNVIEACKAKAITKLVVTSSGSVISTGEPMVNVDESTPYPAEAIDVYTESKIECEKVVLAANGQGGLTTCTIRPSAIFGPGDRQLIPGMLEVCQKGQHKFQIGDNQSLMDFTYVGNVAYAHVLAAEKLGDVKSEAAGQAFNVTNGTPVPFWDFASKVWYEAGCYIPNSKKIILPYGASIVIAYISETIYNIKALFVDKSQLKEGMSRSRIKQAMSSRYFNIEKAKRILGYEAQVGLEEGIKLGIAAVKAAQ</sequence>
<proteinExistence type="inferred from homology"/>
<evidence type="ECO:0000256" key="2">
    <source>
        <dbReference type="ARBA" id="ARBA00023002"/>
    </source>
</evidence>
<dbReference type="InterPro" id="IPR036291">
    <property type="entry name" value="NAD(P)-bd_dom_sf"/>
</dbReference>
<name>A0A8H7Q0D1_MORIS</name>
<keyword evidence="2" id="KW-0560">Oxidoreductase</keyword>
<dbReference type="PANTHER" id="PTHR43245">
    <property type="entry name" value="BIFUNCTIONAL POLYMYXIN RESISTANCE PROTEIN ARNA"/>
    <property type="match status" value="1"/>
</dbReference>
<dbReference type="Pfam" id="PF01073">
    <property type="entry name" value="3Beta_HSD"/>
    <property type="match status" value="1"/>
</dbReference>
<evidence type="ECO:0000313" key="5">
    <source>
        <dbReference type="Proteomes" id="UP000654370"/>
    </source>
</evidence>
<reference evidence="4" key="1">
    <citation type="submission" date="2020-12" db="EMBL/GenBank/DDBJ databases">
        <title>Metabolic potential, ecology and presence of endohyphal bacteria is reflected in genomic diversity of Mucoromycotina.</title>
        <authorList>
            <person name="Muszewska A."/>
            <person name="Okrasinska A."/>
            <person name="Steczkiewicz K."/>
            <person name="Drgas O."/>
            <person name="Orlowska M."/>
            <person name="Perlinska-Lenart U."/>
            <person name="Aleksandrzak-Piekarczyk T."/>
            <person name="Szatraj K."/>
            <person name="Zielenkiewicz U."/>
            <person name="Pilsyk S."/>
            <person name="Malc E."/>
            <person name="Mieczkowski P."/>
            <person name="Kruszewska J.S."/>
            <person name="Biernat P."/>
            <person name="Pawlowska J."/>
        </authorList>
    </citation>
    <scope>NUCLEOTIDE SEQUENCE</scope>
    <source>
        <strain evidence="4">WA0000067209</strain>
    </source>
</reference>
<dbReference type="OrthoDB" id="10058185at2759"/>
<dbReference type="SUPFAM" id="SSF51735">
    <property type="entry name" value="NAD(P)-binding Rossmann-fold domains"/>
    <property type="match status" value="1"/>
</dbReference>
<feature type="domain" description="3-beta hydroxysteroid dehydrogenase/isomerase" evidence="3">
    <location>
        <begin position="27"/>
        <end position="284"/>
    </location>
</feature>
<protein>
    <recommendedName>
        <fullName evidence="3">3-beta hydroxysteroid dehydrogenase/isomerase domain-containing protein</fullName>
    </recommendedName>
</protein>
<dbReference type="GO" id="GO:0006694">
    <property type="term" value="P:steroid biosynthetic process"/>
    <property type="evidence" value="ECO:0007669"/>
    <property type="project" value="InterPro"/>
</dbReference>
<gene>
    <name evidence="4" type="ORF">INT43_006482</name>
</gene>
<organism evidence="4 5">
    <name type="scientific">Mortierella isabellina</name>
    <name type="common">Filamentous fungus</name>
    <name type="synonym">Umbelopsis isabellina</name>
    <dbReference type="NCBI Taxonomy" id="91625"/>
    <lineage>
        <taxon>Eukaryota</taxon>
        <taxon>Fungi</taxon>
        <taxon>Fungi incertae sedis</taxon>
        <taxon>Mucoromycota</taxon>
        <taxon>Mucoromycotina</taxon>
        <taxon>Umbelopsidomycetes</taxon>
        <taxon>Umbelopsidales</taxon>
        <taxon>Umbelopsidaceae</taxon>
        <taxon>Umbelopsis</taxon>
    </lineage>
</organism>
<comment type="caution">
    <text evidence="4">The sequence shown here is derived from an EMBL/GenBank/DDBJ whole genome shotgun (WGS) entry which is preliminary data.</text>
</comment>
<dbReference type="Proteomes" id="UP000654370">
    <property type="component" value="Unassembled WGS sequence"/>
</dbReference>
<accession>A0A8H7Q0D1</accession>
<evidence type="ECO:0000313" key="4">
    <source>
        <dbReference type="EMBL" id="KAG2183476.1"/>
    </source>
</evidence>
<evidence type="ECO:0000259" key="3">
    <source>
        <dbReference type="Pfam" id="PF01073"/>
    </source>
</evidence>
<dbReference type="AlphaFoldDB" id="A0A8H7Q0D1"/>
<dbReference type="GO" id="GO:0016616">
    <property type="term" value="F:oxidoreductase activity, acting on the CH-OH group of donors, NAD or NADP as acceptor"/>
    <property type="evidence" value="ECO:0007669"/>
    <property type="project" value="InterPro"/>
</dbReference>
<dbReference type="InterPro" id="IPR050177">
    <property type="entry name" value="Lipid_A_modif_metabolic_enz"/>
</dbReference>
<keyword evidence="5" id="KW-1185">Reference proteome</keyword>
<dbReference type="EMBL" id="JAEPQZ010000003">
    <property type="protein sequence ID" value="KAG2183476.1"/>
    <property type="molecule type" value="Genomic_DNA"/>
</dbReference>